<dbReference type="Gene3D" id="4.10.280.10">
    <property type="entry name" value="Helix-loop-helix DNA-binding domain"/>
    <property type="match status" value="1"/>
</dbReference>
<dbReference type="GO" id="GO:0043937">
    <property type="term" value="P:regulation of sporulation"/>
    <property type="evidence" value="ECO:0007669"/>
    <property type="project" value="InterPro"/>
</dbReference>
<reference evidence="2" key="1">
    <citation type="submission" date="2016-08" db="EMBL/GenBank/DDBJ databases">
        <authorList>
            <person name="Seilhamer J.J."/>
        </authorList>
    </citation>
    <scope>NUCLEOTIDE SEQUENCE</scope>
    <source>
        <strain evidence="2">86</strain>
    </source>
</reference>
<dbReference type="InterPro" id="IPR037208">
    <property type="entry name" value="Spo0E-like_sf"/>
</dbReference>
<dbReference type="SUPFAM" id="SSF140500">
    <property type="entry name" value="BAS1536-like"/>
    <property type="match status" value="1"/>
</dbReference>
<name>A0A212LXA8_9FIRM</name>
<proteinExistence type="predicted"/>
<gene>
    <name evidence="2" type="ORF">KL86SPO_40643</name>
</gene>
<evidence type="ECO:0000313" key="2">
    <source>
        <dbReference type="EMBL" id="SCM82158.1"/>
    </source>
</evidence>
<evidence type="ECO:0000256" key="1">
    <source>
        <dbReference type="SAM" id="Coils"/>
    </source>
</evidence>
<sequence length="82" mass="9574">MDRMAERPGTVSPQRGFMSRRSIVENLAEKQREIEEVRVRLHHLVEQKCGNFADREVGELSAYLDRLIVEYELSCALQQRAK</sequence>
<keyword evidence="1" id="KW-0175">Coiled coil</keyword>
<dbReference type="InterPro" id="IPR018540">
    <property type="entry name" value="Spo0E-like"/>
</dbReference>
<organism evidence="2">
    <name type="scientific">uncultured Sporomusa sp</name>
    <dbReference type="NCBI Taxonomy" id="307249"/>
    <lineage>
        <taxon>Bacteria</taxon>
        <taxon>Bacillati</taxon>
        <taxon>Bacillota</taxon>
        <taxon>Negativicutes</taxon>
        <taxon>Selenomonadales</taxon>
        <taxon>Sporomusaceae</taxon>
        <taxon>Sporomusa</taxon>
        <taxon>environmental samples</taxon>
    </lineage>
</organism>
<protein>
    <submittedName>
        <fullName evidence="2">Sporulation stage 0, Spo0E-like regulatory phosphatase (Modular protein)</fullName>
    </submittedName>
</protein>
<accession>A0A212LXA8</accession>
<dbReference type="AlphaFoldDB" id="A0A212LXA8"/>
<dbReference type="Pfam" id="PF09388">
    <property type="entry name" value="SpoOE-like"/>
    <property type="match status" value="1"/>
</dbReference>
<dbReference type="InterPro" id="IPR036638">
    <property type="entry name" value="HLH_DNA-bd_sf"/>
</dbReference>
<feature type="coiled-coil region" evidence="1">
    <location>
        <begin position="20"/>
        <end position="47"/>
    </location>
</feature>
<dbReference type="EMBL" id="FMJE01000004">
    <property type="protein sequence ID" value="SCM82158.1"/>
    <property type="molecule type" value="Genomic_DNA"/>
</dbReference>
<dbReference type="GO" id="GO:0046983">
    <property type="term" value="F:protein dimerization activity"/>
    <property type="evidence" value="ECO:0007669"/>
    <property type="project" value="InterPro"/>
</dbReference>